<dbReference type="EMBL" id="VYUA01000021">
    <property type="protein sequence ID" value="KAB2590266.1"/>
    <property type="molecule type" value="Genomic_DNA"/>
</dbReference>
<dbReference type="InterPro" id="IPR010982">
    <property type="entry name" value="Lambda_DNA-bd_dom_sf"/>
</dbReference>
<accession>A0A5N5EHE6</accession>
<dbReference type="SUPFAM" id="SSF47413">
    <property type="entry name" value="lambda repressor-like DNA-binding domains"/>
    <property type="match status" value="1"/>
</dbReference>
<dbReference type="Proteomes" id="UP000326907">
    <property type="component" value="Unassembled WGS sequence"/>
</dbReference>
<name>A0A5N5EHE6_9ACTN</name>
<evidence type="ECO:0000256" key="1">
    <source>
        <dbReference type="SAM" id="Coils"/>
    </source>
</evidence>
<feature type="coiled-coil region" evidence="1">
    <location>
        <begin position="110"/>
        <end position="232"/>
    </location>
</feature>
<evidence type="ECO:0000313" key="3">
    <source>
        <dbReference type="Proteomes" id="UP000326907"/>
    </source>
</evidence>
<dbReference type="InterPro" id="IPR001387">
    <property type="entry name" value="Cro/C1-type_HTH"/>
</dbReference>
<dbReference type="RefSeq" id="WP_151511895.1">
    <property type="nucleotide sequence ID" value="NZ_VYUA01000021.1"/>
</dbReference>
<comment type="caution">
    <text evidence="2">The sequence shown here is derived from an EMBL/GenBank/DDBJ whole genome shotgun (WGS) entry which is preliminary data.</text>
</comment>
<keyword evidence="1" id="KW-0175">Coiled coil</keyword>
<dbReference type="Gene3D" id="1.20.5.170">
    <property type="match status" value="1"/>
</dbReference>
<gene>
    <name evidence="2" type="ORF">F5983_22205</name>
</gene>
<proteinExistence type="predicted"/>
<keyword evidence="3" id="KW-1185">Reference proteome</keyword>
<reference evidence="2 3" key="1">
    <citation type="submission" date="2019-09" db="EMBL/GenBank/DDBJ databases">
        <authorList>
            <person name="Liu P."/>
        </authorList>
    </citation>
    <scope>NUCLEOTIDE SEQUENCE [LARGE SCALE GENOMIC DNA]</scope>
    <source>
        <strain evidence="2 3">TRM68085</strain>
    </source>
</reference>
<evidence type="ECO:0000313" key="2">
    <source>
        <dbReference type="EMBL" id="KAB2590266.1"/>
    </source>
</evidence>
<dbReference type="CDD" id="cd00093">
    <property type="entry name" value="HTH_XRE"/>
    <property type="match status" value="1"/>
</dbReference>
<evidence type="ECO:0008006" key="4">
    <source>
        <dbReference type="Google" id="ProtNLM"/>
    </source>
</evidence>
<organism evidence="2 3">
    <name type="scientific">Streptomyces arboris</name>
    <dbReference type="NCBI Taxonomy" id="2600619"/>
    <lineage>
        <taxon>Bacteria</taxon>
        <taxon>Bacillati</taxon>
        <taxon>Actinomycetota</taxon>
        <taxon>Actinomycetes</taxon>
        <taxon>Kitasatosporales</taxon>
        <taxon>Streptomycetaceae</taxon>
        <taxon>Streptomyces</taxon>
    </lineage>
</organism>
<dbReference type="GO" id="GO:0003677">
    <property type="term" value="F:DNA binding"/>
    <property type="evidence" value="ECO:0007669"/>
    <property type="project" value="InterPro"/>
</dbReference>
<sequence>MSGIARSSANSSEVERGELPEVAALGNTLTDLFNAMGISQNAYAVRVSMDKSVVSRYLRGKRIAPQDFIDRLVREVEAHRKAPIKVEVKGNLQRLRMDALRVCDPDAYQLAAMRNEMEKSHRDIQRLTRHQEALHDLIAKKESQAFQLKRELEQMREDWQEDVARLHISDLEHSRGKHQAESDRDTLLGQIQQLKAELRALVQRKQEAESRCEELEQRIVRLEEEVGQTRERVTGINLPLPFLQRQIEEHWEKGRHSEAERELMEAAWERRAEDVCALLIWLMGRSGDDGAKRVLVYFVRTRSVDDVASVGNLLHGRFTNEASAVVSDLYHEVSIARSPEDIAQLQTHWLSHTRQSLRSLLASFLTSRRSQEEKMYLISLVGEDAIPYRIIRDICGRPHMLSTTLPMLPTLIRLGYSDIINDMFSILTADVKRESEVGQALARAAKAYSSLPAAERDGIVDSLAKSAETGQLVSILGLLCLSGAYISEEHLARIFERISQSGRIREVMEFTKTRGAEGVPKPGSLNPGSRSAALHYYLTHNWSRGDLIHPPHA</sequence>
<protein>
    <recommendedName>
        <fullName evidence="4">HTH cro/C1-type domain-containing protein</fullName>
    </recommendedName>
</protein>
<dbReference type="AlphaFoldDB" id="A0A5N5EHE6"/>